<comment type="caution">
    <text evidence="3">The sequence shown here is derived from an EMBL/GenBank/DDBJ whole genome shotgun (WGS) entry which is preliminary data.</text>
</comment>
<gene>
    <name evidence="3" type="ORF">EWM64_g6263</name>
</gene>
<dbReference type="AlphaFoldDB" id="A0A4Y9ZS98"/>
<keyword evidence="1" id="KW-0175">Coiled coil</keyword>
<feature type="compositionally biased region" description="Basic and acidic residues" evidence="2">
    <location>
        <begin position="21"/>
        <end position="37"/>
    </location>
</feature>
<protein>
    <recommendedName>
        <fullName evidence="5">BHLH domain-containing protein</fullName>
    </recommendedName>
</protein>
<evidence type="ECO:0000313" key="3">
    <source>
        <dbReference type="EMBL" id="TFY77746.1"/>
    </source>
</evidence>
<evidence type="ECO:0000256" key="1">
    <source>
        <dbReference type="SAM" id="Coils"/>
    </source>
</evidence>
<sequence length="129" mass="14499">MATSSDAAGAKKGKGKVKLSLAEEVKQADQRRSKEAGRQQSYRNDIDRAYDELFMAMYGDEEEAKLARAAHGKRGCLKKAVEMLGNIEKEKHALQERIEALTHSKKVQDAQVAALTHQLRQSQEQMERD</sequence>
<evidence type="ECO:0000313" key="4">
    <source>
        <dbReference type="Proteomes" id="UP000298061"/>
    </source>
</evidence>
<accession>A0A4Y9ZS98</accession>
<dbReference type="Proteomes" id="UP000298061">
    <property type="component" value="Unassembled WGS sequence"/>
</dbReference>
<feature type="coiled-coil region" evidence="1">
    <location>
        <begin position="77"/>
        <end position="104"/>
    </location>
</feature>
<evidence type="ECO:0000256" key="2">
    <source>
        <dbReference type="SAM" id="MobiDB-lite"/>
    </source>
</evidence>
<proteinExistence type="predicted"/>
<keyword evidence="4" id="KW-1185">Reference proteome</keyword>
<name>A0A4Y9ZS98_9AGAM</name>
<reference evidence="3 4" key="1">
    <citation type="submission" date="2019-02" db="EMBL/GenBank/DDBJ databases">
        <title>Genome sequencing of the rare red list fungi Hericium alpestre (H. flagellum).</title>
        <authorList>
            <person name="Buettner E."/>
            <person name="Kellner H."/>
        </authorList>
    </citation>
    <scope>NUCLEOTIDE SEQUENCE [LARGE SCALE GENOMIC DNA]</scope>
    <source>
        <strain evidence="3 4">DSM 108284</strain>
    </source>
</reference>
<dbReference type="EMBL" id="SFCI01000833">
    <property type="protein sequence ID" value="TFY77746.1"/>
    <property type="molecule type" value="Genomic_DNA"/>
</dbReference>
<organism evidence="3 4">
    <name type="scientific">Hericium alpestre</name>
    <dbReference type="NCBI Taxonomy" id="135208"/>
    <lineage>
        <taxon>Eukaryota</taxon>
        <taxon>Fungi</taxon>
        <taxon>Dikarya</taxon>
        <taxon>Basidiomycota</taxon>
        <taxon>Agaricomycotina</taxon>
        <taxon>Agaricomycetes</taxon>
        <taxon>Russulales</taxon>
        <taxon>Hericiaceae</taxon>
        <taxon>Hericium</taxon>
    </lineage>
</organism>
<evidence type="ECO:0008006" key="5">
    <source>
        <dbReference type="Google" id="ProtNLM"/>
    </source>
</evidence>
<feature type="region of interest" description="Disordered" evidence="2">
    <location>
        <begin position="1"/>
        <end position="43"/>
    </location>
</feature>